<reference evidence="14 15" key="1">
    <citation type="submission" date="2011-07" db="EMBL/GenBank/DDBJ databases">
        <authorList>
            <person name="Coyne R."/>
            <person name="Brami D."/>
            <person name="Johnson J."/>
            <person name="Hostetler J."/>
            <person name="Hannick L."/>
            <person name="Clark T."/>
            <person name="Cassidy-Hanley D."/>
            <person name="Inman J."/>
        </authorList>
    </citation>
    <scope>NUCLEOTIDE SEQUENCE [LARGE SCALE GENOMIC DNA]</scope>
    <source>
        <strain evidence="14 15">G5</strain>
    </source>
</reference>
<dbReference type="InterPro" id="IPR016487">
    <property type="entry name" value="Lsm6/sSmF"/>
</dbReference>
<dbReference type="RefSeq" id="XP_004030068.1">
    <property type="nucleotide sequence ID" value="XM_004030020.1"/>
</dbReference>
<feature type="domain" description="Sm" evidence="13">
    <location>
        <begin position="1"/>
        <end position="57"/>
    </location>
</feature>
<dbReference type="Pfam" id="PF01423">
    <property type="entry name" value="LSM"/>
    <property type="match status" value="1"/>
</dbReference>
<keyword evidence="8" id="KW-0747">Spliceosome</keyword>
<keyword evidence="11" id="KW-0539">Nucleus</keyword>
<dbReference type="AlphaFoldDB" id="G0R165"/>
<dbReference type="GO" id="GO:0008033">
    <property type="term" value="P:tRNA processing"/>
    <property type="evidence" value="ECO:0007669"/>
    <property type="project" value="UniProtKB-KW"/>
</dbReference>
<evidence type="ECO:0000256" key="1">
    <source>
        <dbReference type="ARBA" id="ARBA00004123"/>
    </source>
</evidence>
<keyword evidence="5" id="KW-0698">rRNA processing</keyword>
<evidence type="ECO:0000259" key="13">
    <source>
        <dbReference type="PROSITE" id="PS52002"/>
    </source>
</evidence>
<dbReference type="PANTHER" id="PTHR11021:SF1">
    <property type="entry name" value="U6 SNRNA-ASSOCIATED SM-LIKE PROTEIN LSM6"/>
    <property type="match status" value="1"/>
</dbReference>
<name>G0R165_ICHMU</name>
<evidence type="ECO:0000313" key="14">
    <source>
        <dbReference type="EMBL" id="EGR28832.1"/>
    </source>
</evidence>
<dbReference type="PANTHER" id="PTHR11021">
    <property type="entry name" value="SMALL NUCLEAR RIBONUCLEOPROTEIN F SNRNP-F"/>
    <property type="match status" value="1"/>
</dbReference>
<dbReference type="Gene3D" id="2.30.30.100">
    <property type="match status" value="1"/>
</dbReference>
<dbReference type="GO" id="GO:0000932">
    <property type="term" value="C:P-body"/>
    <property type="evidence" value="ECO:0007669"/>
    <property type="project" value="TreeGrafter"/>
</dbReference>
<dbReference type="InterPro" id="IPR047575">
    <property type="entry name" value="Sm"/>
</dbReference>
<gene>
    <name evidence="14" type="ORF">IMG5_168680</name>
</gene>
<keyword evidence="15" id="KW-1185">Reference proteome</keyword>
<evidence type="ECO:0000256" key="7">
    <source>
        <dbReference type="ARBA" id="ARBA00022694"/>
    </source>
</evidence>
<protein>
    <submittedName>
        <fullName evidence="14">Lsm6 protein, putative</fullName>
    </submittedName>
</protein>
<dbReference type="GO" id="GO:0030490">
    <property type="term" value="P:maturation of SSU-rRNA"/>
    <property type="evidence" value="ECO:0007669"/>
    <property type="project" value="TreeGrafter"/>
</dbReference>
<evidence type="ECO:0000256" key="2">
    <source>
        <dbReference type="ARBA" id="ARBA00004496"/>
    </source>
</evidence>
<dbReference type="STRING" id="857967.G0R165"/>
<keyword evidence="9" id="KW-0694">RNA-binding</keyword>
<evidence type="ECO:0000256" key="4">
    <source>
        <dbReference type="ARBA" id="ARBA00022490"/>
    </source>
</evidence>
<dbReference type="OMA" id="MYISEQK"/>
<dbReference type="GO" id="GO:0000398">
    <property type="term" value="P:mRNA splicing, via spliceosome"/>
    <property type="evidence" value="ECO:0007669"/>
    <property type="project" value="InterPro"/>
</dbReference>
<dbReference type="GO" id="GO:0005732">
    <property type="term" value="C:sno(s)RNA-containing ribonucleoprotein complex"/>
    <property type="evidence" value="ECO:0007669"/>
    <property type="project" value="TreeGrafter"/>
</dbReference>
<evidence type="ECO:0000256" key="3">
    <source>
        <dbReference type="ARBA" id="ARBA00007927"/>
    </source>
</evidence>
<keyword evidence="7" id="KW-0819">tRNA processing</keyword>
<evidence type="ECO:0000256" key="12">
    <source>
        <dbReference type="ARBA" id="ARBA00023274"/>
    </source>
</evidence>
<evidence type="ECO:0000256" key="8">
    <source>
        <dbReference type="ARBA" id="ARBA00022728"/>
    </source>
</evidence>
<dbReference type="GO" id="GO:0005730">
    <property type="term" value="C:nucleolus"/>
    <property type="evidence" value="ECO:0007669"/>
    <property type="project" value="TreeGrafter"/>
</dbReference>
<evidence type="ECO:0000313" key="15">
    <source>
        <dbReference type="Proteomes" id="UP000008983"/>
    </source>
</evidence>
<dbReference type="GO" id="GO:0003723">
    <property type="term" value="F:RNA binding"/>
    <property type="evidence" value="ECO:0007669"/>
    <property type="project" value="UniProtKB-KW"/>
</dbReference>
<dbReference type="EMBL" id="GL984209">
    <property type="protein sequence ID" value="EGR28832.1"/>
    <property type="molecule type" value="Genomic_DNA"/>
</dbReference>
<evidence type="ECO:0000256" key="5">
    <source>
        <dbReference type="ARBA" id="ARBA00022552"/>
    </source>
</evidence>
<evidence type="ECO:0000256" key="11">
    <source>
        <dbReference type="ARBA" id="ARBA00023242"/>
    </source>
</evidence>
<dbReference type="GO" id="GO:0005688">
    <property type="term" value="C:U6 snRNP"/>
    <property type="evidence" value="ECO:0007669"/>
    <property type="project" value="TreeGrafter"/>
</dbReference>
<dbReference type="eggNOG" id="KOG1783">
    <property type="taxonomic scope" value="Eukaryota"/>
</dbReference>
<dbReference type="OrthoDB" id="268799at2759"/>
<dbReference type="FunCoup" id="G0R165">
    <property type="interactions" value="477"/>
</dbReference>
<dbReference type="InterPro" id="IPR010920">
    <property type="entry name" value="LSM_dom_sf"/>
</dbReference>
<sequence length="57" mass="6416">MGRLVSVKLHNGSEYVGVLATFDGLMNVVLQQAEEFENSELKNKYGEIFIRVSIENV</sequence>
<dbReference type="SMART" id="SM00651">
    <property type="entry name" value="Sm"/>
    <property type="match status" value="1"/>
</dbReference>
<dbReference type="Proteomes" id="UP000008983">
    <property type="component" value="Unassembled WGS sequence"/>
</dbReference>
<keyword evidence="10" id="KW-0508">mRNA splicing</keyword>
<evidence type="ECO:0000256" key="10">
    <source>
        <dbReference type="ARBA" id="ARBA00023187"/>
    </source>
</evidence>
<dbReference type="GO" id="GO:0046540">
    <property type="term" value="C:U4/U6 x U5 tri-snRNP complex"/>
    <property type="evidence" value="ECO:0007669"/>
    <property type="project" value="TreeGrafter"/>
</dbReference>
<keyword evidence="4" id="KW-0963">Cytoplasm</keyword>
<keyword evidence="12" id="KW-0687">Ribonucleoprotein</keyword>
<keyword evidence="6" id="KW-0507">mRNA processing</keyword>
<proteinExistence type="inferred from homology"/>
<accession>G0R165</accession>
<organism evidence="14 15">
    <name type="scientific">Ichthyophthirius multifiliis</name>
    <name type="common">White spot disease agent</name>
    <name type="synonym">Ich</name>
    <dbReference type="NCBI Taxonomy" id="5932"/>
    <lineage>
        <taxon>Eukaryota</taxon>
        <taxon>Sar</taxon>
        <taxon>Alveolata</taxon>
        <taxon>Ciliophora</taxon>
        <taxon>Intramacronucleata</taxon>
        <taxon>Oligohymenophorea</taxon>
        <taxon>Hymenostomatida</taxon>
        <taxon>Ophryoglenina</taxon>
        <taxon>Ichthyophthirius</taxon>
    </lineage>
</organism>
<evidence type="ECO:0000256" key="9">
    <source>
        <dbReference type="ARBA" id="ARBA00022884"/>
    </source>
</evidence>
<dbReference type="GeneID" id="14904881"/>
<dbReference type="PROSITE" id="PS52002">
    <property type="entry name" value="SM"/>
    <property type="match status" value="1"/>
</dbReference>
<dbReference type="InParanoid" id="G0R165"/>
<dbReference type="InterPro" id="IPR001163">
    <property type="entry name" value="Sm_dom_euk/arc"/>
</dbReference>
<dbReference type="SUPFAM" id="SSF50182">
    <property type="entry name" value="Sm-like ribonucleoproteins"/>
    <property type="match status" value="1"/>
</dbReference>
<comment type="subcellular location">
    <subcellularLocation>
        <location evidence="2">Cytoplasm</location>
    </subcellularLocation>
    <subcellularLocation>
        <location evidence="1">Nucleus</location>
    </subcellularLocation>
</comment>
<comment type="similarity">
    <text evidence="3">Belongs to the snRNP Sm proteins family. SmF/LSm6 subfamily.</text>
</comment>
<dbReference type="GO" id="GO:0005681">
    <property type="term" value="C:spliceosomal complex"/>
    <property type="evidence" value="ECO:0007669"/>
    <property type="project" value="UniProtKB-KW"/>
</dbReference>
<evidence type="ECO:0000256" key="6">
    <source>
        <dbReference type="ARBA" id="ARBA00022664"/>
    </source>
</evidence>